<dbReference type="Proteomes" id="UP000182961">
    <property type="component" value="Unassembled WGS sequence"/>
</dbReference>
<proteinExistence type="predicted"/>
<organism evidence="1 2">
    <name type="scientific">Flavobacterium succinicans</name>
    <dbReference type="NCBI Taxonomy" id="29536"/>
    <lineage>
        <taxon>Bacteria</taxon>
        <taxon>Pseudomonadati</taxon>
        <taxon>Bacteroidota</taxon>
        <taxon>Flavobacteriia</taxon>
        <taxon>Flavobacteriales</taxon>
        <taxon>Flavobacteriaceae</taxon>
        <taxon>Flavobacterium</taxon>
    </lineage>
</organism>
<keyword evidence="2" id="KW-1185">Reference proteome</keyword>
<accession>A0A1I4QVB1</accession>
<name>A0A1I4QVB1_9FLAO</name>
<dbReference type="EMBL" id="FOUT01000001">
    <property type="protein sequence ID" value="SFM44008.1"/>
    <property type="molecule type" value="Genomic_DNA"/>
</dbReference>
<dbReference type="eggNOG" id="ENOG5032T6T">
    <property type="taxonomic scope" value="Bacteria"/>
</dbReference>
<evidence type="ECO:0000313" key="1">
    <source>
        <dbReference type="EMBL" id="SFM44008.1"/>
    </source>
</evidence>
<dbReference type="AlphaFoldDB" id="A0A1I4QVB1"/>
<reference evidence="2" key="1">
    <citation type="submission" date="2016-10" db="EMBL/GenBank/DDBJ databases">
        <authorList>
            <person name="Varghese N."/>
            <person name="Submissions S."/>
        </authorList>
    </citation>
    <scope>NUCLEOTIDE SEQUENCE [LARGE SCALE GENOMIC DNA]</scope>
    <source>
        <strain evidence="2">DSM 4002</strain>
    </source>
</reference>
<sequence>MLNTNDCFTPNCNEKSINSHILQRNGILSSIAIDNHLWALKVDDFKLPFVEFKRIGLKKIYTYLGFCNPHDDKLFKKIETQDLDFDDYETNLLFTLRTICNEIWLKKVAIKTHNCIINSELLIDRKNLKDGIAQNEIAIKDLSFFENYIWKDLKENTKSFTFRFREISKQEICLNAILTYETTQEIIEFIKKNGAQIDRLSSIFISFFPYKNKSILMMGYHNDDEKKVKSFVNEFFIENEKRVERKITNLILFHCETWVCSDKFHNDKIKGLEELFFKAITFFPSEIKNERNIFDINLFDNKFSEKFKIWHKKHNG</sequence>
<protein>
    <submittedName>
        <fullName evidence="1">Uncharacterized protein</fullName>
    </submittedName>
</protein>
<evidence type="ECO:0000313" key="2">
    <source>
        <dbReference type="Proteomes" id="UP000182961"/>
    </source>
</evidence>
<gene>
    <name evidence="1" type="ORF">SAMN05444143_10170</name>
</gene>